<dbReference type="Pfam" id="PF01330">
    <property type="entry name" value="RuvA_N"/>
    <property type="match status" value="1"/>
</dbReference>
<dbReference type="InterPro" id="IPR011114">
    <property type="entry name" value="RuvA_C"/>
</dbReference>
<dbReference type="InterPro" id="IPR003583">
    <property type="entry name" value="Hlx-hairpin-Hlx_DNA-bd_motif"/>
</dbReference>
<dbReference type="RefSeq" id="WP_176943271.1">
    <property type="nucleotide sequence ID" value="NZ_JABZEC010000009.1"/>
</dbReference>
<dbReference type="GO" id="GO:0005737">
    <property type="term" value="C:cytoplasm"/>
    <property type="evidence" value="ECO:0007669"/>
    <property type="project" value="UniProtKB-SubCell"/>
</dbReference>
<dbReference type="SMART" id="SM00278">
    <property type="entry name" value="HhH1"/>
    <property type="match status" value="2"/>
</dbReference>
<dbReference type="Pfam" id="PF07499">
    <property type="entry name" value="RuvA_C"/>
    <property type="match status" value="1"/>
</dbReference>
<dbReference type="GO" id="GO:0005524">
    <property type="term" value="F:ATP binding"/>
    <property type="evidence" value="ECO:0007669"/>
    <property type="project" value="InterPro"/>
</dbReference>
<dbReference type="HAMAP" id="MF_00031">
    <property type="entry name" value="DNA_HJ_migration_RuvA"/>
    <property type="match status" value="1"/>
</dbReference>
<comment type="similarity">
    <text evidence="6">Belongs to the RuvA family.</text>
</comment>
<dbReference type="GO" id="GO:0006281">
    <property type="term" value="P:DNA repair"/>
    <property type="evidence" value="ECO:0007669"/>
    <property type="project" value="UniProtKB-UniRule"/>
</dbReference>
<keyword evidence="9" id="KW-1185">Reference proteome</keyword>
<dbReference type="GO" id="GO:0048476">
    <property type="term" value="C:Holliday junction resolvase complex"/>
    <property type="evidence" value="ECO:0007669"/>
    <property type="project" value="UniProtKB-UniRule"/>
</dbReference>
<protein>
    <recommendedName>
        <fullName evidence="6">Holliday junction branch migration complex subunit RuvA</fullName>
    </recommendedName>
</protein>
<dbReference type="SUPFAM" id="SSF47781">
    <property type="entry name" value="RuvA domain 2-like"/>
    <property type="match status" value="1"/>
</dbReference>
<evidence type="ECO:0000256" key="3">
    <source>
        <dbReference type="ARBA" id="ARBA00023125"/>
    </source>
</evidence>
<dbReference type="Gene3D" id="2.40.50.140">
    <property type="entry name" value="Nucleic acid-binding proteins"/>
    <property type="match status" value="1"/>
</dbReference>
<dbReference type="AlphaFoldDB" id="A0A850R9A5"/>
<dbReference type="GO" id="GO:0016787">
    <property type="term" value="F:hydrolase activity"/>
    <property type="evidence" value="ECO:0007669"/>
    <property type="project" value="UniProtKB-KW"/>
</dbReference>
<dbReference type="SUPFAM" id="SSF50249">
    <property type="entry name" value="Nucleic acid-binding proteins"/>
    <property type="match status" value="1"/>
</dbReference>
<dbReference type="InterPro" id="IPR036267">
    <property type="entry name" value="RuvA_C_sf"/>
</dbReference>
<comment type="function">
    <text evidence="6">The RuvA-RuvB-RuvC complex processes Holliday junction (HJ) DNA during genetic recombination and DNA repair, while the RuvA-RuvB complex plays an important role in the rescue of blocked DNA replication forks via replication fork reversal (RFR). RuvA specifically binds to HJ cruciform DNA, conferring on it an open structure. The RuvB hexamer acts as an ATP-dependent pump, pulling dsDNA into and through the RuvAB complex. HJ branch migration allows RuvC to scan DNA until it finds its consensus sequence, where it cleaves and resolves the cruciform DNA.</text>
</comment>
<gene>
    <name evidence="6 8" type="primary">ruvA</name>
    <name evidence="8" type="ORF">HU830_08225</name>
</gene>
<dbReference type="GO" id="GO:0009379">
    <property type="term" value="C:Holliday junction helicase complex"/>
    <property type="evidence" value="ECO:0007669"/>
    <property type="project" value="InterPro"/>
</dbReference>
<proteinExistence type="inferred from homology"/>
<keyword evidence="5 6" id="KW-0234">DNA repair</keyword>
<name>A0A850R9A5_9LACO</name>
<evidence type="ECO:0000313" key="9">
    <source>
        <dbReference type="Proteomes" id="UP000563523"/>
    </source>
</evidence>
<evidence type="ECO:0000256" key="1">
    <source>
        <dbReference type="ARBA" id="ARBA00022490"/>
    </source>
</evidence>
<keyword evidence="2 6" id="KW-0227">DNA damage</keyword>
<dbReference type="InterPro" id="IPR013849">
    <property type="entry name" value="DNA_helicase_Holl-junc_RuvA_I"/>
</dbReference>
<dbReference type="InterPro" id="IPR012340">
    <property type="entry name" value="NA-bd_OB-fold"/>
</dbReference>
<sequence>MFEYLKGVVTFLGPTYVVVEVAGIGYRVVVANPQRYQPQEELTIYVEQIIRENEQSLYGFYDLTEKQLFQLLTTVSGIGPKSALAILADNDHQPLITAIVNDDAKFLTQFPGVGKKTAQQIILDLRDKLPEKQLEMGATTLFTSASPNTKKNLQLQDGLEALVALGYSQKAVQKIAGSLAEQDLADAGSYVRAGLQLLQEGGR</sequence>
<evidence type="ECO:0000256" key="5">
    <source>
        <dbReference type="ARBA" id="ARBA00023204"/>
    </source>
</evidence>
<evidence type="ECO:0000256" key="4">
    <source>
        <dbReference type="ARBA" id="ARBA00023172"/>
    </source>
</evidence>
<accession>A0A850R9A5</accession>
<organism evidence="8 9">
    <name type="scientific">Bombilactobacillus apium</name>
    <dbReference type="NCBI Taxonomy" id="2675299"/>
    <lineage>
        <taxon>Bacteria</taxon>
        <taxon>Bacillati</taxon>
        <taxon>Bacillota</taxon>
        <taxon>Bacilli</taxon>
        <taxon>Lactobacillales</taxon>
        <taxon>Lactobacillaceae</taxon>
        <taxon>Bombilactobacillus</taxon>
    </lineage>
</organism>
<feature type="domain" description="Helix-hairpin-helix DNA-binding motif class 1" evidence="7">
    <location>
        <begin position="105"/>
        <end position="124"/>
    </location>
</feature>
<dbReference type="NCBIfam" id="TIGR00084">
    <property type="entry name" value="ruvA"/>
    <property type="match status" value="1"/>
</dbReference>
<feature type="domain" description="Helix-hairpin-helix DNA-binding motif class 1" evidence="7">
    <location>
        <begin position="70"/>
        <end position="89"/>
    </location>
</feature>
<comment type="caution">
    <text evidence="6">Lacks conserved residue(s) required for the propagation of feature annotation.</text>
</comment>
<keyword evidence="1 6" id="KW-0963">Cytoplasm</keyword>
<dbReference type="EMBL" id="JABZEC010000009">
    <property type="protein sequence ID" value="NVY97105.1"/>
    <property type="molecule type" value="Genomic_DNA"/>
</dbReference>
<keyword evidence="4 6" id="KW-0233">DNA recombination</keyword>
<dbReference type="SUPFAM" id="SSF46929">
    <property type="entry name" value="DNA helicase RuvA subunit, C-terminal domain"/>
    <property type="match status" value="1"/>
</dbReference>
<evidence type="ECO:0000259" key="7">
    <source>
        <dbReference type="SMART" id="SM00278"/>
    </source>
</evidence>
<comment type="subunit">
    <text evidence="6">Homotetramer. Forms an RuvA(8)-RuvB(12)-Holliday junction (HJ) complex. HJ DNA is sandwiched between 2 RuvA tetramers; dsDNA enters through RuvA and exits via RuvB. An RuvB hexamer assembles on each DNA strand where it exits the tetramer. Each RuvB hexamer is contacted by two RuvA subunits (via domain III) on 2 adjacent RuvB subunits; this complex drives branch migration. In the full resolvosome a probable DNA-RuvA(4)-RuvB(12)-RuvC(2) complex forms which resolves the HJ.</text>
</comment>
<keyword evidence="3 6" id="KW-0238">DNA-binding</keyword>
<dbReference type="CDD" id="cd14332">
    <property type="entry name" value="UBA_RuvA_C"/>
    <property type="match status" value="1"/>
</dbReference>
<keyword evidence="8" id="KW-0378">Hydrolase</keyword>
<dbReference type="GO" id="GO:0009378">
    <property type="term" value="F:four-way junction helicase activity"/>
    <property type="evidence" value="ECO:0007669"/>
    <property type="project" value="InterPro"/>
</dbReference>
<dbReference type="Proteomes" id="UP000563523">
    <property type="component" value="Unassembled WGS sequence"/>
</dbReference>
<evidence type="ECO:0000256" key="6">
    <source>
        <dbReference type="HAMAP-Rule" id="MF_00031"/>
    </source>
</evidence>
<evidence type="ECO:0000313" key="8">
    <source>
        <dbReference type="EMBL" id="NVY97105.1"/>
    </source>
</evidence>
<dbReference type="InterPro" id="IPR010994">
    <property type="entry name" value="RuvA_2-like"/>
</dbReference>
<comment type="caution">
    <text evidence="8">The sequence shown here is derived from an EMBL/GenBank/DDBJ whole genome shotgun (WGS) entry which is preliminary data.</text>
</comment>
<dbReference type="GO" id="GO:0006310">
    <property type="term" value="P:DNA recombination"/>
    <property type="evidence" value="ECO:0007669"/>
    <property type="project" value="UniProtKB-UniRule"/>
</dbReference>
<dbReference type="InterPro" id="IPR000085">
    <property type="entry name" value="RuvA"/>
</dbReference>
<dbReference type="GO" id="GO:0000400">
    <property type="term" value="F:four-way junction DNA binding"/>
    <property type="evidence" value="ECO:0007669"/>
    <property type="project" value="UniProtKB-UniRule"/>
</dbReference>
<dbReference type="Gene3D" id="1.10.150.20">
    <property type="entry name" value="5' to 3' exonuclease, C-terminal subdomain"/>
    <property type="match status" value="1"/>
</dbReference>
<evidence type="ECO:0000256" key="2">
    <source>
        <dbReference type="ARBA" id="ARBA00022763"/>
    </source>
</evidence>
<reference evidence="8 9" key="1">
    <citation type="submission" date="2020-06" db="EMBL/GenBank/DDBJ databases">
        <authorList>
            <person name="Kang J."/>
        </authorList>
    </citation>
    <scope>NUCLEOTIDE SEQUENCE [LARGE SCALE GENOMIC DNA]</scope>
    <source>
        <strain evidence="8 9">DCY120</strain>
    </source>
</reference>
<dbReference type="Pfam" id="PF14520">
    <property type="entry name" value="HHH_5"/>
    <property type="match status" value="1"/>
</dbReference>
<comment type="subcellular location">
    <subcellularLocation>
        <location evidence="6">Cytoplasm</location>
    </subcellularLocation>
</comment>
<comment type="domain">
    <text evidence="6">Has three domains with a flexible linker between the domains II and III and assumes an 'L' shape. Domain III is highly mobile and contacts RuvB.</text>
</comment>
<feature type="region of interest" description="Domain III" evidence="6">
    <location>
        <begin position="147"/>
        <end position="203"/>
    </location>
</feature>